<feature type="region of interest" description="Disordered" evidence="1">
    <location>
        <begin position="66"/>
        <end position="99"/>
    </location>
</feature>
<dbReference type="EMBL" id="RBIL01000001">
    <property type="protein sequence ID" value="RKQ92384.1"/>
    <property type="molecule type" value="Genomic_DNA"/>
</dbReference>
<comment type="caution">
    <text evidence="2">The sequence shown here is derived from an EMBL/GenBank/DDBJ whole genome shotgun (WGS) entry which is preliminary data.</text>
</comment>
<evidence type="ECO:0000256" key="1">
    <source>
        <dbReference type="SAM" id="MobiDB-lite"/>
    </source>
</evidence>
<protein>
    <submittedName>
        <fullName evidence="2">Flagellar protein FlbD</fullName>
    </submittedName>
</protein>
<dbReference type="PANTHER" id="PTHR39185:SF1">
    <property type="entry name" value="SWARMING MOTILITY PROTEIN SWRD"/>
    <property type="match status" value="1"/>
</dbReference>
<keyword evidence="2" id="KW-0966">Cell projection</keyword>
<organism evidence="2 3">
    <name type="scientific">Solirubrobacter pauli</name>
    <dbReference type="NCBI Taxonomy" id="166793"/>
    <lineage>
        <taxon>Bacteria</taxon>
        <taxon>Bacillati</taxon>
        <taxon>Actinomycetota</taxon>
        <taxon>Thermoleophilia</taxon>
        <taxon>Solirubrobacterales</taxon>
        <taxon>Solirubrobacteraceae</taxon>
        <taxon>Solirubrobacter</taxon>
    </lineage>
</organism>
<keyword evidence="2" id="KW-0969">Cilium</keyword>
<dbReference type="RefSeq" id="WP_170179005.1">
    <property type="nucleotide sequence ID" value="NZ_RBIL01000001.1"/>
</dbReference>
<name>A0A660LHC6_9ACTN</name>
<dbReference type="AlphaFoldDB" id="A0A660LHC6"/>
<dbReference type="PANTHER" id="PTHR39185">
    <property type="entry name" value="SWARMING MOTILITY PROTEIN SWRD"/>
    <property type="match status" value="1"/>
</dbReference>
<reference evidence="2 3" key="1">
    <citation type="submission" date="2018-10" db="EMBL/GenBank/DDBJ databases">
        <title>Genomic Encyclopedia of Archaeal and Bacterial Type Strains, Phase II (KMG-II): from individual species to whole genera.</title>
        <authorList>
            <person name="Goeker M."/>
        </authorList>
    </citation>
    <scope>NUCLEOTIDE SEQUENCE [LARGE SCALE GENOMIC DNA]</scope>
    <source>
        <strain evidence="2 3">DSM 14954</strain>
    </source>
</reference>
<keyword evidence="2" id="KW-0282">Flagellum</keyword>
<keyword evidence="3" id="KW-1185">Reference proteome</keyword>
<dbReference type="Pfam" id="PF06289">
    <property type="entry name" value="FlbD"/>
    <property type="match status" value="1"/>
</dbReference>
<accession>A0A660LHC6</accession>
<evidence type="ECO:0000313" key="2">
    <source>
        <dbReference type="EMBL" id="RKQ92384.1"/>
    </source>
</evidence>
<dbReference type="Proteomes" id="UP000278962">
    <property type="component" value="Unassembled WGS sequence"/>
</dbReference>
<sequence>MIRLHRLSARAEDFYLNPDLIVAIDSTPDTVVTLTTHQKVLVSDSPEVIVAAIQAWRSSILASALPSTPKRRSHDTNLTLVAATSASPPPNTDHEENDR</sequence>
<proteinExistence type="predicted"/>
<feature type="compositionally biased region" description="Polar residues" evidence="1">
    <location>
        <begin position="76"/>
        <end position="86"/>
    </location>
</feature>
<dbReference type="InterPro" id="IPR009384">
    <property type="entry name" value="SwrD-like"/>
</dbReference>
<gene>
    <name evidence="2" type="ORF">C8N24_2230</name>
</gene>
<evidence type="ECO:0000313" key="3">
    <source>
        <dbReference type="Proteomes" id="UP000278962"/>
    </source>
</evidence>